<reference evidence="1 2" key="1">
    <citation type="submission" date="2024-09" db="EMBL/GenBank/DDBJ databases">
        <authorList>
            <person name="Sun Q."/>
            <person name="Mori K."/>
        </authorList>
    </citation>
    <scope>NUCLEOTIDE SEQUENCE [LARGE SCALE GENOMIC DNA]</scope>
    <source>
        <strain evidence="1 2">CICC 11035S</strain>
    </source>
</reference>
<protein>
    <recommendedName>
        <fullName evidence="3">Transcriptional regulator</fullName>
    </recommendedName>
</protein>
<dbReference type="Proteomes" id="UP001589858">
    <property type="component" value="Unassembled WGS sequence"/>
</dbReference>
<evidence type="ECO:0000313" key="2">
    <source>
        <dbReference type="Proteomes" id="UP001589858"/>
    </source>
</evidence>
<comment type="caution">
    <text evidence="1">The sequence shown here is derived from an EMBL/GenBank/DDBJ whole genome shotgun (WGS) entry which is preliminary data.</text>
</comment>
<evidence type="ECO:0008006" key="3">
    <source>
        <dbReference type="Google" id="ProtNLM"/>
    </source>
</evidence>
<sequence>MLLRQIERFLRLTEMPWTKFGRLATHDPRFVADLRNGRNPRAGTVKRVEHFMNNYLESLHAH</sequence>
<gene>
    <name evidence="1" type="ORF">ACFFF8_15505</name>
</gene>
<dbReference type="EMBL" id="JBHLTM010000061">
    <property type="protein sequence ID" value="MFC0685999.1"/>
    <property type="molecule type" value="Genomic_DNA"/>
</dbReference>
<dbReference type="RefSeq" id="WP_142637578.1">
    <property type="nucleotide sequence ID" value="NZ_JAPCWC010000002.1"/>
</dbReference>
<keyword evidence="2" id="KW-1185">Reference proteome</keyword>
<organism evidence="1 2">
    <name type="scientific">Novosphingobium clariflavum</name>
    <dbReference type="NCBI Taxonomy" id="2029884"/>
    <lineage>
        <taxon>Bacteria</taxon>
        <taxon>Pseudomonadati</taxon>
        <taxon>Pseudomonadota</taxon>
        <taxon>Alphaproteobacteria</taxon>
        <taxon>Sphingomonadales</taxon>
        <taxon>Sphingomonadaceae</taxon>
        <taxon>Novosphingobium</taxon>
    </lineage>
</organism>
<name>A0ABV6S9S7_9SPHN</name>
<evidence type="ECO:0000313" key="1">
    <source>
        <dbReference type="EMBL" id="MFC0685999.1"/>
    </source>
</evidence>
<accession>A0ABV6S9S7</accession>
<proteinExistence type="predicted"/>